<keyword evidence="7" id="KW-1185">Reference proteome</keyword>
<evidence type="ECO:0000256" key="2">
    <source>
        <dbReference type="ARBA" id="ARBA00023015"/>
    </source>
</evidence>
<reference evidence="6 7" key="1">
    <citation type="submission" date="2021-02" db="EMBL/GenBank/DDBJ databases">
        <title>Brevundimonas sp. CS1 genome sequence.</title>
        <authorList>
            <person name="Lee K."/>
            <person name="Choi Y.-J."/>
            <person name="Son H.-R."/>
        </authorList>
    </citation>
    <scope>NUCLEOTIDE SEQUENCE [LARGE SCALE GENOMIC DNA]</scope>
    <source>
        <strain evidence="6 7">CS1</strain>
    </source>
</reference>
<dbReference type="InterPro" id="IPR005119">
    <property type="entry name" value="LysR_subst-bd"/>
</dbReference>
<organism evidence="6 7">
    <name type="scientific">Brevundimonas fontaquae</name>
    <dbReference type="NCBI Taxonomy" id="2813778"/>
    <lineage>
        <taxon>Bacteria</taxon>
        <taxon>Pseudomonadati</taxon>
        <taxon>Pseudomonadota</taxon>
        <taxon>Alphaproteobacteria</taxon>
        <taxon>Caulobacterales</taxon>
        <taxon>Caulobacteraceae</taxon>
        <taxon>Brevundimonas</taxon>
    </lineage>
</organism>
<evidence type="ECO:0000256" key="3">
    <source>
        <dbReference type="ARBA" id="ARBA00023125"/>
    </source>
</evidence>
<evidence type="ECO:0000313" key="7">
    <source>
        <dbReference type="Proteomes" id="UP000662957"/>
    </source>
</evidence>
<keyword evidence="3" id="KW-0238">DNA-binding</keyword>
<keyword evidence="2" id="KW-0805">Transcription regulation</keyword>
<dbReference type="Pfam" id="PF03466">
    <property type="entry name" value="LysR_substrate"/>
    <property type="match status" value="1"/>
</dbReference>
<dbReference type="PROSITE" id="PS50931">
    <property type="entry name" value="HTH_LYSR"/>
    <property type="match status" value="1"/>
</dbReference>
<accession>A0ABX7LPQ9</accession>
<dbReference type="InterPro" id="IPR058163">
    <property type="entry name" value="LysR-type_TF_proteobact-type"/>
</dbReference>
<dbReference type="PANTHER" id="PTHR30537:SF1">
    <property type="entry name" value="HTH-TYPE TRANSCRIPTIONAL REGULATOR PGRR"/>
    <property type="match status" value="1"/>
</dbReference>
<dbReference type="InterPro" id="IPR036390">
    <property type="entry name" value="WH_DNA-bd_sf"/>
</dbReference>
<dbReference type="RefSeq" id="WP_205682254.1">
    <property type="nucleotide sequence ID" value="NZ_CP070968.1"/>
</dbReference>
<dbReference type="Pfam" id="PF00126">
    <property type="entry name" value="HTH_1"/>
    <property type="match status" value="1"/>
</dbReference>
<evidence type="ECO:0000256" key="1">
    <source>
        <dbReference type="ARBA" id="ARBA00009437"/>
    </source>
</evidence>
<dbReference type="Proteomes" id="UP000662957">
    <property type="component" value="Chromosome"/>
</dbReference>
<dbReference type="EMBL" id="CP070968">
    <property type="protein sequence ID" value="QSF54821.1"/>
    <property type="molecule type" value="Genomic_DNA"/>
</dbReference>
<dbReference type="Gene3D" id="1.10.10.10">
    <property type="entry name" value="Winged helix-like DNA-binding domain superfamily/Winged helix DNA-binding domain"/>
    <property type="match status" value="1"/>
</dbReference>
<gene>
    <name evidence="6" type="ORF">JX001_03100</name>
</gene>
<dbReference type="SUPFAM" id="SSF46785">
    <property type="entry name" value="Winged helix' DNA-binding domain"/>
    <property type="match status" value="1"/>
</dbReference>
<dbReference type="SUPFAM" id="SSF53850">
    <property type="entry name" value="Periplasmic binding protein-like II"/>
    <property type="match status" value="1"/>
</dbReference>
<dbReference type="InterPro" id="IPR000847">
    <property type="entry name" value="LysR_HTH_N"/>
</dbReference>
<sequence>MTSNLTIGPRQLKGAKAFVAVATTGSFRTAADRLGLSVSAVSQAVRELEADLKVALLTRTTRSTALTTAGRSFLSEVEPVLKGLSEAFAAVQVNAGAAQRLAFTTPSVLAPLLIDAVVGPFCAEHPDVEIELSANDRMVDVVRDGFDGGFRLGELVALDMVAVRLSPPFPFAVVASPAYLARHGTPVHPRDLADHRCIRVRSASSGEIYRWEFVQGDRPLSVSVSGGMVVDMTEANLAAARAGLGLAYSAAPLVAAAIGRGELISLLEDSMPSSDGVHLYYPRHRQGSPTLKAFAGFARNRFKLTDAVASS</sequence>
<dbReference type="Gene3D" id="3.40.190.290">
    <property type="match status" value="1"/>
</dbReference>
<feature type="domain" description="HTH lysR-type" evidence="5">
    <location>
        <begin position="16"/>
        <end position="67"/>
    </location>
</feature>
<evidence type="ECO:0000313" key="6">
    <source>
        <dbReference type="EMBL" id="QSF54821.1"/>
    </source>
</evidence>
<comment type="similarity">
    <text evidence="1">Belongs to the LysR transcriptional regulatory family.</text>
</comment>
<name>A0ABX7LPQ9_9CAUL</name>
<dbReference type="InterPro" id="IPR036388">
    <property type="entry name" value="WH-like_DNA-bd_sf"/>
</dbReference>
<proteinExistence type="inferred from homology"/>
<keyword evidence="4" id="KW-0804">Transcription</keyword>
<evidence type="ECO:0000256" key="4">
    <source>
        <dbReference type="ARBA" id="ARBA00023163"/>
    </source>
</evidence>
<protein>
    <submittedName>
        <fullName evidence="6">LysR family transcriptional regulator</fullName>
    </submittedName>
</protein>
<evidence type="ECO:0000259" key="5">
    <source>
        <dbReference type="PROSITE" id="PS50931"/>
    </source>
</evidence>
<dbReference type="PANTHER" id="PTHR30537">
    <property type="entry name" value="HTH-TYPE TRANSCRIPTIONAL REGULATOR"/>
    <property type="match status" value="1"/>
</dbReference>